<evidence type="ECO:0000313" key="7">
    <source>
        <dbReference type="Proteomes" id="UP000469559"/>
    </source>
</evidence>
<reference evidence="6 7" key="1">
    <citation type="submission" date="2018-05" db="EMBL/GenBank/DDBJ databases">
        <title>Whole genome sequencing for identification of molecular markers to develop diagnostic detection tools for the regulated plant pathogen Lachnellula willkommii.</title>
        <authorList>
            <person name="Giroux E."/>
            <person name="Bilodeau G."/>
        </authorList>
    </citation>
    <scope>NUCLEOTIDE SEQUENCE [LARGE SCALE GENOMIC DNA]</scope>
    <source>
        <strain evidence="6 7">CBS 203.66</strain>
    </source>
</reference>
<dbReference type="InterPro" id="IPR006913">
    <property type="entry name" value="CENP-V/GFA"/>
</dbReference>
<accession>A0A8T9B336</accession>
<keyword evidence="4" id="KW-0456">Lyase</keyword>
<dbReference type="OrthoDB" id="1601230at2759"/>
<evidence type="ECO:0000256" key="4">
    <source>
        <dbReference type="ARBA" id="ARBA00023239"/>
    </source>
</evidence>
<protein>
    <recommendedName>
        <fullName evidence="5">CENP-V/GFA domain-containing protein</fullName>
    </recommendedName>
</protein>
<evidence type="ECO:0000256" key="1">
    <source>
        <dbReference type="ARBA" id="ARBA00005495"/>
    </source>
</evidence>
<keyword evidence="3" id="KW-0862">Zinc</keyword>
<comment type="similarity">
    <text evidence="1">Belongs to the Gfa family.</text>
</comment>
<dbReference type="Gene3D" id="3.90.1590.10">
    <property type="entry name" value="glutathione-dependent formaldehyde- activating enzyme (gfa)"/>
    <property type="match status" value="1"/>
</dbReference>
<comment type="caution">
    <text evidence="6">The sequence shown here is derived from an EMBL/GenBank/DDBJ whole genome shotgun (WGS) entry which is preliminary data.</text>
</comment>
<dbReference type="Proteomes" id="UP000469559">
    <property type="component" value="Unassembled WGS sequence"/>
</dbReference>
<name>A0A8T9B336_9HELO</name>
<keyword evidence="2" id="KW-0479">Metal-binding</keyword>
<dbReference type="Pfam" id="PF04828">
    <property type="entry name" value="GFA"/>
    <property type="match status" value="1"/>
</dbReference>
<feature type="domain" description="CENP-V/GFA" evidence="5">
    <location>
        <begin position="4"/>
        <end position="127"/>
    </location>
</feature>
<dbReference type="GO" id="GO:0046872">
    <property type="term" value="F:metal ion binding"/>
    <property type="evidence" value="ECO:0007669"/>
    <property type="project" value="UniProtKB-KW"/>
</dbReference>
<sequence>MPTVKGNCLCGEIAYRFTKKLRETCLCHCTDCKNGPVATTPERSRAAEILQDNKRNECQKSSRWQEHLRRNIRPHYFCGECGSSIYSEPEMLEGSLTVIKAGTIHGGRAASYAVQKELYVRDRVGYLEAVEGAVQDQTMT</sequence>
<gene>
    <name evidence="6" type="ORF">LARI1_G008444</name>
</gene>
<dbReference type="AlphaFoldDB" id="A0A8T9B336"/>
<evidence type="ECO:0000256" key="2">
    <source>
        <dbReference type="ARBA" id="ARBA00022723"/>
    </source>
</evidence>
<proteinExistence type="inferred from homology"/>
<evidence type="ECO:0000259" key="5">
    <source>
        <dbReference type="PROSITE" id="PS51891"/>
    </source>
</evidence>
<dbReference type="GO" id="GO:0016846">
    <property type="term" value="F:carbon-sulfur lyase activity"/>
    <property type="evidence" value="ECO:0007669"/>
    <property type="project" value="InterPro"/>
</dbReference>
<dbReference type="SUPFAM" id="SSF51316">
    <property type="entry name" value="Mss4-like"/>
    <property type="match status" value="1"/>
</dbReference>
<dbReference type="InterPro" id="IPR011057">
    <property type="entry name" value="Mss4-like_sf"/>
</dbReference>
<dbReference type="PROSITE" id="PS51891">
    <property type="entry name" value="CENP_V_GFA"/>
    <property type="match status" value="1"/>
</dbReference>
<organism evidence="6 7">
    <name type="scientific">Lachnellula arida</name>
    <dbReference type="NCBI Taxonomy" id="1316785"/>
    <lineage>
        <taxon>Eukaryota</taxon>
        <taxon>Fungi</taxon>
        <taxon>Dikarya</taxon>
        <taxon>Ascomycota</taxon>
        <taxon>Pezizomycotina</taxon>
        <taxon>Leotiomycetes</taxon>
        <taxon>Helotiales</taxon>
        <taxon>Lachnaceae</taxon>
        <taxon>Lachnellula</taxon>
    </lineage>
</organism>
<evidence type="ECO:0000256" key="3">
    <source>
        <dbReference type="ARBA" id="ARBA00022833"/>
    </source>
</evidence>
<dbReference type="EMBL" id="QGMF01001166">
    <property type="protein sequence ID" value="TVY12989.1"/>
    <property type="molecule type" value="Genomic_DNA"/>
</dbReference>
<dbReference type="PANTHER" id="PTHR33337:SF30">
    <property type="entry name" value="DUF636 DOMAIN PROTEIN (AFU_ORTHOLOGUE AFUA_1G03180)"/>
    <property type="match status" value="1"/>
</dbReference>
<keyword evidence="7" id="KW-1185">Reference proteome</keyword>
<dbReference type="PANTHER" id="PTHR33337">
    <property type="entry name" value="GFA DOMAIN-CONTAINING PROTEIN"/>
    <property type="match status" value="1"/>
</dbReference>
<evidence type="ECO:0000313" key="6">
    <source>
        <dbReference type="EMBL" id="TVY12989.1"/>
    </source>
</evidence>